<dbReference type="SUPFAM" id="SSF51430">
    <property type="entry name" value="NAD(P)-linked oxidoreductase"/>
    <property type="match status" value="1"/>
</dbReference>
<dbReference type="InterPro" id="IPR023210">
    <property type="entry name" value="NADP_OxRdtase_dom"/>
</dbReference>
<dbReference type="EMBL" id="SNXZ01000001">
    <property type="protein sequence ID" value="TDQ04400.1"/>
    <property type="molecule type" value="Genomic_DNA"/>
</dbReference>
<dbReference type="RefSeq" id="WP_133847308.1">
    <property type="nucleotide sequence ID" value="NZ_SNXZ01000001.1"/>
</dbReference>
<dbReference type="InterPro" id="IPR050523">
    <property type="entry name" value="AKR_Detox_Biosynth"/>
</dbReference>
<feature type="domain" description="NADP-dependent oxidoreductase" evidence="2">
    <location>
        <begin position="17"/>
        <end position="290"/>
    </location>
</feature>
<evidence type="ECO:0000259" key="2">
    <source>
        <dbReference type="Pfam" id="PF00248"/>
    </source>
</evidence>
<organism evidence="3 4">
    <name type="scientific">Labedaea rhizosphaerae</name>
    <dbReference type="NCBI Taxonomy" id="598644"/>
    <lineage>
        <taxon>Bacteria</taxon>
        <taxon>Bacillati</taxon>
        <taxon>Actinomycetota</taxon>
        <taxon>Actinomycetes</taxon>
        <taxon>Pseudonocardiales</taxon>
        <taxon>Pseudonocardiaceae</taxon>
        <taxon>Labedaea</taxon>
    </lineage>
</organism>
<dbReference type="InterPro" id="IPR020471">
    <property type="entry name" value="AKR"/>
</dbReference>
<dbReference type="PANTHER" id="PTHR43364:SF4">
    <property type="entry name" value="NAD(P)-LINKED OXIDOREDUCTASE SUPERFAMILY PROTEIN"/>
    <property type="match status" value="1"/>
</dbReference>
<protein>
    <submittedName>
        <fullName evidence="3">Aryl-alcohol dehydrogenase-like predicted oxidoreductase</fullName>
    </submittedName>
</protein>
<keyword evidence="1" id="KW-0560">Oxidoreductase</keyword>
<name>A0A4R6SLG5_LABRH</name>
<dbReference type="PRINTS" id="PR00069">
    <property type="entry name" value="ALDKETRDTASE"/>
</dbReference>
<dbReference type="Proteomes" id="UP000295444">
    <property type="component" value="Unassembled WGS sequence"/>
</dbReference>
<evidence type="ECO:0000313" key="3">
    <source>
        <dbReference type="EMBL" id="TDQ04400.1"/>
    </source>
</evidence>
<dbReference type="NCBIfam" id="NF007695">
    <property type="entry name" value="PRK10376.1"/>
    <property type="match status" value="1"/>
</dbReference>
<accession>A0A4R6SLG5</accession>
<dbReference type="GO" id="GO:0016491">
    <property type="term" value="F:oxidoreductase activity"/>
    <property type="evidence" value="ECO:0007669"/>
    <property type="project" value="UniProtKB-KW"/>
</dbReference>
<dbReference type="Gene3D" id="3.20.20.100">
    <property type="entry name" value="NADP-dependent oxidoreductase domain"/>
    <property type="match status" value="1"/>
</dbReference>
<dbReference type="AlphaFoldDB" id="A0A4R6SLG5"/>
<dbReference type="OrthoDB" id="3216283at2"/>
<dbReference type="InterPro" id="IPR036812">
    <property type="entry name" value="NAD(P)_OxRdtase_dom_sf"/>
</dbReference>
<dbReference type="GO" id="GO:0005829">
    <property type="term" value="C:cytosol"/>
    <property type="evidence" value="ECO:0007669"/>
    <property type="project" value="TreeGrafter"/>
</dbReference>
<proteinExistence type="predicted"/>
<gene>
    <name evidence="3" type="ORF">EV186_101350</name>
</gene>
<comment type="caution">
    <text evidence="3">The sequence shown here is derived from an EMBL/GenBank/DDBJ whole genome shotgun (WGS) entry which is preliminary data.</text>
</comment>
<dbReference type="CDD" id="cd19088">
    <property type="entry name" value="AKR_AKR13B1"/>
    <property type="match status" value="1"/>
</dbReference>
<evidence type="ECO:0000256" key="1">
    <source>
        <dbReference type="ARBA" id="ARBA00023002"/>
    </source>
</evidence>
<dbReference type="PANTHER" id="PTHR43364">
    <property type="entry name" value="NADH-SPECIFIC METHYLGLYOXAL REDUCTASE-RELATED"/>
    <property type="match status" value="1"/>
</dbReference>
<reference evidence="3 4" key="1">
    <citation type="submission" date="2019-03" db="EMBL/GenBank/DDBJ databases">
        <title>Genomic Encyclopedia of Type Strains, Phase IV (KMG-IV): sequencing the most valuable type-strain genomes for metagenomic binning, comparative biology and taxonomic classification.</title>
        <authorList>
            <person name="Goeker M."/>
        </authorList>
    </citation>
    <scope>NUCLEOTIDE SEQUENCE [LARGE SCALE GENOMIC DNA]</scope>
    <source>
        <strain evidence="3 4">DSM 45361</strain>
    </source>
</reference>
<evidence type="ECO:0000313" key="4">
    <source>
        <dbReference type="Proteomes" id="UP000295444"/>
    </source>
</evidence>
<sequence>MTGPVTRNLGDFSVNRVGFGAMRLAQRGTALIPDAVPRDRAEAITVLRKAVELGVDHIDTASFYFSPAHGANELIHDALAPYPDNLVIATKVGPRRDAAGGWLPQATPAQLRGEVERNLRELGLDTLDVVNLRQSGMDSVAEHFGVLAELRTAGLIRHLGLSNVKREHVAQAQEIAPVVCVQNSYGLGHRPQQDEFVRACAEQGIAYVPFFAIAGAGREAGAVQAEAEAVLTVAKEHDATPAQVRLAWALHQGPNVLVIPGTGDPGHLAENVAAGELRLSADDLELLAEVHRA</sequence>
<dbReference type="Pfam" id="PF00248">
    <property type="entry name" value="Aldo_ket_red"/>
    <property type="match status" value="1"/>
</dbReference>
<keyword evidence="4" id="KW-1185">Reference proteome</keyword>